<evidence type="ECO:0000313" key="1">
    <source>
        <dbReference type="EMBL" id="RVW13308.1"/>
    </source>
</evidence>
<organism evidence="1 2">
    <name type="scientific">Vitis vinifera</name>
    <name type="common">Grape</name>
    <dbReference type="NCBI Taxonomy" id="29760"/>
    <lineage>
        <taxon>Eukaryota</taxon>
        <taxon>Viridiplantae</taxon>
        <taxon>Streptophyta</taxon>
        <taxon>Embryophyta</taxon>
        <taxon>Tracheophyta</taxon>
        <taxon>Spermatophyta</taxon>
        <taxon>Magnoliopsida</taxon>
        <taxon>eudicotyledons</taxon>
        <taxon>Gunneridae</taxon>
        <taxon>Pentapetalae</taxon>
        <taxon>rosids</taxon>
        <taxon>Vitales</taxon>
        <taxon>Vitaceae</taxon>
        <taxon>Viteae</taxon>
        <taxon>Vitis</taxon>
    </lineage>
</organism>
<gene>
    <name evidence="1" type="ORF">CK203_089004</name>
</gene>
<accession>A0A438BQS3</accession>
<protein>
    <submittedName>
        <fullName evidence="1">Uncharacterized protein</fullName>
    </submittedName>
</protein>
<name>A0A438BQS3_VITVI</name>
<dbReference type="AlphaFoldDB" id="A0A438BQS3"/>
<dbReference type="EMBL" id="QGNW01002656">
    <property type="protein sequence ID" value="RVW13308.1"/>
    <property type="molecule type" value="Genomic_DNA"/>
</dbReference>
<sequence length="68" mass="7396">MDVVGILDYGLAKVADLMVKHVIAPAVNCGSPISFTEELIQDSDQMTEMILKTVSCEPKVTLLLDQNC</sequence>
<comment type="caution">
    <text evidence="1">The sequence shown here is derived from an EMBL/GenBank/DDBJ whole genome shotgun (WGS) entry which is preliminary data.</text>
</comment>
<reference evidence="1 2" key="1">
    <citation type="journal article" date="2018" name="PLoS Genet.">
        <title>Population sequencing reveals clonal diversity and ancestral inbreeding in the grapevine cultivar Chardonnay.</title>
        <authorList>
            <person name="Roach M.J."/>
            <person name="Johnson D.L."/>
            <person name="Bohlmann J."/>
            <person name="van Vuuren H.J."/>
            <person name="Jones S.J."/>
            <person name="Pretorius I.S."/>
            <person name="Schmidt S.A."/>
            <person name="Borneman A.R."/>
        </authorList>
    </citation>
    <scope>NUCLEOTIDE SEQUENCE [LARGE SCALE GENOMIC DNA]</scope>
    <source>
        <strain evidence="2">cv. Chardonnay</strain>
        <tissue evidence="1">Leaf</tissue>
    </source>
</reference>
<dbReference type="Proteomes" id="UP000288805">
    <property type="component" value="Unassembled WGS sequence"/>
</dbReference>
<proteinExistence type="predicted"/>
<evidence type="ECO:0000313" key="2">
    <source>
        <dbReference type="Proteomes" id="UP000288805"/>
    </source>
</evidence>